<protein>
    <recommendedName>
        <fullName evidence="3">Diadenosine tetraphosphate hydrolase</fullName>
    </recommendedName>
</protein>
<organism evidence="1 2">
    <name type="scientific">Agromyces tropicus</name>
    <dbReference type="NCBI Taxonomy" id="555371"/>
    <lineage>
        <taxon>Bacteria</taxon>
        <taxon>Bacillati</taxon>
        <taxon>Actinomycetota</taxon>
        <taxon>Actinomycetes</taxon>
        <taxon>Micrococcales</taxon>
        <taxon>Microbacteriaceae</taxon>
        <taxon>Agromyces</taxon>
    </lineage>
</organism>
<reference evidence="1 2" key="1">
    <citation type="journal article" date="2019" name="Int. J. Syst. Evol. Microbiol.">
        <title>The Global Catalogue of Microorganisms (GCM) 10K type strain sequencing project: providing services to taxonomists for standard genome sequencing and annotation.</title>
        <authorList>
            <consortium name="The Broad Institute Genomics Platform"/>
            <consortium name="The Broad Institute Genome Sequencing Center for Infectious Disease"/>
            <person name="Wu L."/>
            <person name="Ma J."/>
        </authorList>
    </citation>
    <scope>NUCLEOTIDE SEQUENCE [LARGE SCALE GENOMIC DNA]</scope>
    <source>
        <strain evidence="1 2">JCM 15672</strain>
    </source>
</reference>
<keyword evidence="2" id="KW-1185">Reference proteome</keyword>
<dbReference type="Gene3D" id="3.30.428.10">
    <property type="entry name" value="HIT-like"/>
    <property type="match status" value="1"/>
</dbReference>
<evidence type="ECO:0000313" key="1">
    <source>
        <dbReference type="EMBL" id="GAA2025901.1"/>
    </source>
</evidence>
<comment type="caution">
    <text evidence="1">The sequence shown here is derived from an EMBL/GenBank/DDBJ whole genome shotgun (WGS) entry which is preliminary data.</text>
</comment>
<dbReference type="EMBL" id="BAAAPW010000001">
    <property type="protein sequence ID" value="GAA2025901.1"/>
    <property type="molecule type" value="Genomic_DNA"/>
</dbReference>
<evidence type="ECO:0000313" key="2">
    <source>
        <dbReference type="Proteomes" id="UP001501196"/>
    </source>
</evidence>
<evidence type="ECO:0008006" key="3">
    <source>
        <dbReference type="Google" id="ProtNLM"/>
    </source>
</evidence>
<dbReference type="SUPFAM" id="SSF54197">
    <property type="entry name" value="HIT-like"/>
    <property type="match status" value="1"/>
</dbReference>
<dbReference type="InterPro" id="IPR036265">
    <property type="entry name" value="HIT-like_sf"/>
</dbReference>
<proteinExistence type="predicted"/>
<gene>
    <name evidence="1" type="ORF">GCM10009819_06220</name>
</gene>
<name>A0ABN2U0Z5_9MICO</name>
<dbReference type="RefSeq" id="WP_344369374.1">
    <property type="nucleotide sequence ID" value="NZ_BAAAPW010000001.1"/>
</dbReference>
<sequence>MSGCLPCELEHAEASAIAYRDERWACEVAPGYDVPGWFVLRLRRHAEGWDGLTVEDAAEFGPVSQRLATALTAATGAPSVYFLSFGENHRHFHFLVIARPADLDPALAGASILTLRSDHRDAALARGVAADLREALARDRATASA</sequence>
<dbReference type="Proteomes" id="UP001501196">
    <property type="component" value="Unassembled WGS sequence"/>
</dbReference>
<accession>A0ABN2U0Z5</accession>